<comment type="caution">
    <text evidence="2">The sequence shown here is derived from an EMBL/GenBank/DDBJ whole genome shotgun (WGS) entry which is preliminary data.</text>
</comment>
<sequence length="369" mass="42339">MTTTNFFSKIEEHLERKLPLVAYRKPKETIVNCITQNDDQLHLVRDFTESGFVFAPFSSKGEVVLIPSGDFFHLPDFDLDQVVFKGESTSTVPQMPSVKENYLQSVRKAIKEIDNDRFHKVVLSRSIEIEIGTSPIEWFKRLLKTYTNAFCYLWYHPQVGLWLGATPEILLSTINDRFTTMSLAGTQTFKGDLNPKWGHKEIDEQKLVTKFILEALKEKVGYLEEGNLETIKAGNLMHLRTKITGKLKDNLKEVLKALHPTPAVGGLPKEPAVRFIQEQENYNREFYTGYLGELNLRTSRQRSARTNNQENQAYRCITKKNNLFVNLRCMQLKDSKALIYVGGGITKNSVPEREWEETVAKSKTILSIL</sequence>
<dbReference type="Gene3D" id="3.60.120.10">
    <property type="entry name" value="Anthranilate synthase"/>
    <property type="match status" value="1"/>
</dbReference>
<dbReference type="Pfam" id="PF00425">
    <property type="entry name" value="Chorismate_bind"/>
    <property type="match status" value="2"/>
</dbReference>
<dbReference type="PANTHER" id="PTHR42839">
    <property type="entry name" value="ISOCHORISMATE SYNTHASE ENTC"/>
    <property type="match status" value="1"/>
</dbReference>
<evidence type="ECO:0000313" key="3">
    <source>
        <dbReference type="Proteomes" id="UP001595814"/>
    </source>
</evidence>
<name>A0ABV8JUD1_9FLAO</name>
<protein>
    <submittedName>
        <fullName evidence="2">Chorismate-binding protein</fullName>
    </submittedName>
</protein>
<reference evidence="3" key="1">
    <citation type="journal article" date="2019" name="Int. J. Syst. Evol. Microbiol.">
        <title>The Global Catalogue of Microorganisms (GCM) 10K type strain sequencing project: providing services to taxonomists for standard genome sequencing and annotation.</title>
        <authorList>
            <consortium name="The Broad Institute Genomics Platform"/>
            <consortium name="The Broad Institute Genome Sequencing Center for Infectious Disease"/>
            <person name="Wu L."/>
            <person name="Ma J."/>
        </authorList>
    </citation>
    <scope>NUCLEOTIDE SEQUENCE [LARGE SCALE GENOMIC DNA]</scope>
    <source>
        <strain evidence="3">CECT 7477</strain>
    </source>
</reference>
<dbReference type="EMBL" id="JBHSAW010000025">
    <property type="protein sequence ID" value="MFC4097812.1"/>
    <property type="molecule type" value="Genomic_DNA"/>
</dbReference>
<accession>A0ABV8JUD1</accession>
<dbReference type="SUPFAM" id="SSF56322">
    <property type="entry name" value="ADC synthase"/>
    <property type="match status" value="1"/>
</dbReference>
<feature type="domain" description="Chorismate-utilising enzyme C-terminal" evidence="1">
    <location>
        <begin position="319"/>
        <end position="361"/>
    </location>
</feature>
<organism evidence="2 3">
    <name type="scientific">Euzebyella saccharophila</name>
    <dbReference type="NCBI Taxonomy" id="679664"/>
    <lineage>
        <taxon>Bacteria</taxon>
        <taxon>Pseudomonadati</taxon>
        <taxon>Bacteroidota</taxon>
        <taxon>Flavobacteriia</taxon>
        <taxon>Flavobacteriales</taxon>
        <taxon>Flavobacteriaceae</taxon>
        <taxon>Euzebyella</taxon>
    </lineage>
</organism>
<gene>
    <name evidence="2" type="ORF">ACFOUT_18140</name>
</gene>
<proteinExistence type="predicted"/>
<feature type="domain" description="Chorismate-utilising enzyme C-terminal" evidence="1">
    <location>
        <begin position="99"/>
        <end position="296"/>
    </location>
</feature>
<dbReference type="Proteomes" id="UP001595814">
    <property type="component" value="Unassembled WGS sequence"/>
</dbReference>
<evidence type="ECO:0000259" key="1">
    <source>
        <dbReference type="Pfam" id="PF00425"/>
    </source>
</evidence>
<dbReference type="InterPro" id="IPR005801">
    <property type="entry name" value="ADC_synthase"/>
</dbReference>
<keyword evidence="3" id="KW-1185">Reference proteome</keyword>
<dbReference type="PANTHER" id="PTHR42839:SF2">
    <property type="entry name" value="ISOCHORISMATE SYNTHASE ENTC"/>
    <property type="match status" value="1"/>
</dbReference>
<dbReference type="RefSeq" id="WP_192463023.1">
    <property type="nucleotide sequence ID" value="NZ_JACYFJ010000005.1"/>
</dbReference>
<dbReference type="InterPro" id="IPR015890">
    <property type="entry name" value="Chorismate_C"/>
</dbReference>
<evidence type="ECO:0000313" key="2">
    <source>
        <dbReference type="EMBL" id="MFC4097812.1"/>
    </source>
</evidence>